<dbReference type="EMBL" id="VOQR01000001">
    <property type="protein sequence ID" value="TXC72121.1"/>
    <property type="molecule type" value="Genomic_DNA"/>
</dbReference>
<evidence type="ECO:0000259" key="1">
    <source>
        <dbReference type="Pfam" id="PF04326"/>
    </source>
</evidence>
<dbReference type="OrthoDB" id="8431612at2"/>
<evidence type="ECO:0000259" key="2">
    <source>
        <dbReference type="Pfam" id="PF13191"/>
    </source>
</evidence>
<feature type="domain" description="Schlafen AlbA-2" evidence="1">
    <location>
        <begin position="37"/>
        <end position="184"/>
    </location>
</feature>
<dbReference type="Proteomes" id="UP000321250">
    <property type="component" value="Unassembled WGS sequence"/>
</dbReference>
<accession>A0A5C6UIR2</accession>
<feature type="domain" description="Orc1-like AAA ATPase" evidence="2">
    <location>
        <begin position="225"/>
        <end position="370"/>
    </location>
</feature>
<evidence type="ECO:0000313" key="4">
    <source>
        <dbReference type="Proteomes" id="UP000321250"/>
    </source>
</evidence>
<name>A0A5C6UIR2_9SPHN</name>
<organism evidence="3 4">
    <name type="scientific">Sphingomonas ginsenosidivorax</name>
    <dbReference type="NCBI Taxonomy" id="862135"/>
    <lineage>
        <taxon>Bacteria</taxon>
        <taxon>Pseudomonadati</taxon>
        <taxon>Pseudomonadota</taxon>
        <taxon>Alphaproteobacteria</taxon>
        <taxon>Sphingomonadales</taxon>
        <taxon>Sphingomonadaceae</taxon>
        <taxon>Sphingomonas</taxon>
    </lineage>
</organism>
<sequence>MIADNVIDALKIAVDNRALTPDVIELLLPDGRPFDCEGQLWDYKASAPSLPDQPTEAEKAAHRIAVAEIVKDAVAFHNAFGGYILFGVKDKGRDRVVGMVDGFNCADLNKTLQSYAGVSIECLYHTLEVAASSGSARLGLLLIPRRPAGAAPTKLVRKGPEKPNGKRTFLDEVYVRVRDECRAATNTHEDWLFLHSDRLPPEQVTGATHVEVQAHLPARDYDLITFVGREEQLADLRRWISDVRSPVRLITGIGGLGKTTLAYRYAEEIIETGAGGIETLIWLTAKQQTYSALRGKMVPISRVDFSDLDSLFTEILKALSHEMPVSEEEPSFAEIGDRLVEALSTIPSLVIVDDLDTLSPEEQKETVAALNSVALRTVGRELSPSRILMTSRIDQGLPPTAIVKIRGLERPDFEMHFSQPMRRVRSCAIYRTRPRRRFRGLFRLATVCSIDREACENWREPARGGREMERLRWRGCEKLRFPARA</sequence>
<dbReference type="SUPFAM" id="SSF52540">
    <property type="entry name" value="P-loop containing nucleoside triphosphate hydrolases"/>
    <property type="match status" value="1"/>
</dbReference>
<proteinExistence type="predicted"/>
<dbReference type="Pfam" id="PF04326">
    <property type="entry name" value="SLFN_AlbA_2"/>
    <property type="match status" value="1"/>
</dbReference>
<dbReference type="InterPro" id="IPR007421">
    <property type="entry name" value="Schlafen_AlbA_2_dom"/>
</dbReference>
<evidence type="ECO:0000313" key="3">
    <source>
        <dbReference type="EMBL" id="TXC72121.1"/>
    </source>
</evidence>
<dbReference type="InterPro" id="IPR041664">
    <property type="entry name" value="AAA_16"/>
</dbReference>
<keyword evidence="4" id="KW-1185">Reference proteome</keyword>
<reference evidence="3 4" key="1">
    <citation type="journal article" date="2013" name="Antonie Van Leeuwenhoek">
        <title>Sphingomonas ginsenosidivorax sp. nov., with the ability to transform ginsenosides.</title>
        <authorList>
            <person name="Jin X.F."/>
            <person name="Kim J.K."/>
            <person name="Liu Q.M."/>
            <person name="Kang M.S."/>
            <person name="He D."/>
            <person name="Jin F.X."/>
            <person name="Kim S.C."/>
            <person name="Im W.T."/>
        </authorList>
    </citation>
    <scope>NUCLEOTIDE SEQUENCE [LARGE SCALE GENOMIC DNA]</scope>
    <source>
        <strain evidence="3 4">KHI67</strain>
    </source>
</reference>
<dbReference type="PANTHER" id="PTHR47691:SF3">
    <property type="entry name" value="HTH-TYPE TRANSCRIPTIONAL REGULATOR RV0890C-RELATED"/>
    <property type="match status" value="1"/>
</dbReference>
<dbReference type="InterPro" id="IPR038461">
    <property type="entry name" value="Schlafen_AlbA_2_dom_sf"/>
</dbReference>
<dbReference type="PANTHER" id="PTHR47691">
    <property type="entry name" value="REGULATOR-RELATED"/>
    <property type="match status" value="1"/>
</dbReference>
<gene>
    <name evidence="3" type="ORF">FSB78_15085</name>
</gene>
<dbReference type="Pfam" id="PF13191">
    <property type="entry name" value="AAA_16"/>
    <property type="match status" value="1"/>
</dbReference>
<dbReference type="InterPro" id="IPR027417">
    <property type="entry name" value="P-loop_NTPase"/>
</dbReference>
<dbReference type="Gene3D" id="3.30.950.30">
    <property type="entry name" value="Schlafen, AAA domain"/>
    <property type="match status" value="1"/>
</dbReference>
<dbReference type="RefSeq" id="WP_147083398.1">
    <property type="nucleotide sequence ID" value="NZ_VOQR01000001.1"/>
</dbReference>
<dbReference type="AlphaFoldDB" id="A0A5C6UIR2"/>
<comment type="caution">
    <text evidence="3">The sequence shown here is derived from an EMBL/GenBank/DDBJ whole genome shotgun (WGS) entry which is preliminary data.</text>
</comment>
<protein>
    <submittedName>
        <fullName evidence="3">AAA family ATPase</fullName>
    </submittedName>
</protein>
<dbReference type="Gene3D" id="3.40.50.300">
    <property type="entry name" value="P-loop containing nucleotide triphosphate hydrolases"/>
    <property type="match status" value="1"/>
</dbReference>